<evidence type="ECO:0000256" key="2">
    <source>
        <dbReference type="SAM" id="MobiDB-lite"/>
    </source>
</evidence>
<dbReference type="SUPFAM" id="SSF50729">
    <property type="entry name" value="PH domain-like"/>
    <property type="match status" value="3"/>
</dbReference>
<dbReference type="InterPro" id="IPR014352">
    <property type="entry name" value="FERM/acyl-CoA-bd_prot_sf"/>
</dbReference>
<dbReference type="Proteomes" id="UP000801492">
    <property type="component" value="Unassembled WGS sequence"/>
</dbReference>
<dbReference type="InterPro" id="IPR014847">
    <property type="entry name" value="FA"/>
</dbReference>
<dbReference type="Gene3D" id="1.20.900.10">
    <property type="entry name" value="Dbl homology (DH) domain"/>
    <property type="match status" value="1"/>
</dbReference>
<keyword evidence="1" id="KW-0175">Coiled coil</keyword>
<evidence type="ECO:0000259" key="3">
    <source>
        <dbReference type="PROSITE" id="PS50003"/>
    </source>
</evidence>
<gene>
    <name evidence="6" type="ORF">ILUMI_05734</name>
</gene>
<dbReference type="CDD" id="cd13235">
    <property type="entry name" value="PH2_FARP1-like"/>
    <property type="match status" value="1"/>
</dbReference>
<protein>
    <recommendedName>
        <fullName evidence="8">FERM, RhoGEF and pleckstrin domain-containing protein 2</fullName>
    </recommendedName>
</protein>
<dbReference type="InterPro" id="IPR035963">
    <property type="entry name" value="FERM_2"/>
</dbReference>
<dbReference type="PROSITE" id="PS50057">
    <property type="entry name" value="FERM_3"/>
    <property type="match status" value="1"/>
</dbReference>
<name>A0A8K0GIE6_IGNLU</name>
<dbReference type="SMART" id="SM01196">
    <property type="entry name" value="FERM_C"/>
    <property type="match status" value="1"/>
</dbReference>
<dbReference type="FunFam" id="2.30.29.30:FF:000046">
    <property type="entry name" value="FERM, RhoGEF and pleckstrin domain-containing protein 1"/>
    <property type="match status" value="1"/>
</dbReference>
<dbReference type="InterPro" id="IPR011993">
    <property type="entry name" value="PH-like_dom_sf"/>
</dbReference>
<feature type="compositionally biased region" description="Low complexity" evidence="2">
    <location>
        <begin position="324"/>
        <end position="337"/>
    </location>
</feature>
<feature type="compositionally biased region" description="Low complexity" evidence="2">
    <location>
        <begin position="263"/>
        <end position="280"/>
    </location>
</feature>
<dbReference type="InterPro" id="IPR000299">
    <property type="entry name" value="FERM_domain"/>
</dbReference>
<dbReference type="EMBL" id="VTPC01002186">
    <property type="protein sequence ID" value="KAF2900451.1"/>
    <property type="molecule type" value="Genomic_DNA"/>
</dbReference>
<feature type="domain" description="FERM" evidence="5">
    <location>
        <begin position="1"/>
        <end position="129"/>
    </location>
</feature>
<dbReference type="PANTHER" id="PTHR45858:SF5">
    <property type="entry name" value="MOESIN_EZRIN_RADIXIN HOMOLOG 1"/>
    <property type="match status" value="1"/>
</dbReference>
<dbReference type="InterPro" id="IPR035899">
    <property type="entry name" value="DBL_dom_sf"/>
</dbReference>
<dbReference type="SMART" id="SM01195">
    <property type="entry name" value="FA"/>
    <property type="match status" value="1"/>
</dbReference>
<dbReference type="PANTHER" id="PTHR45858">
    <property type="entry name" value="FERM DOMAIN CONTAINING PROTEIN"/>
    <property type="match status" value="1"/>
</dbReference>
<accession>A0A8K0GIE6</accession>
<dbReference type="PROSITE" id="PS50010">
    <property type="entry name" value="DH_2"/>
    <property type="match status" value="1"/>
</dbReference>
<dbReference type="CDD" id="cd14473">
    <property type="entry name" value="FERM_B-lobe"/>
    <property type="match status" value="1"/>
</dbReference>
<proteinExistence type="predicted"/>
<feature type="region of interest" description="Disordered" evidence="2">
    <location>
        <begin position="248"/>
        <end position="287"/>
    </location>
</feature>
<evidence type="ECO:0000256" key="1">
    <source>
        <dbReference type="SAM" id="Coils"/>
    </source>
</evidence>
<evidence type="ECO:0000313" key="6">
    <source>
        <dbReference type="EMBL" id="KAF2900451.1"/>
    </source>
</evidence>
<dbReference type="PROSITE" id="PS50003">
    <property type="entry name" value="PH_DOMAIN"/>
    <property type="match status" value="2"/>
</dbReference>
<dbReference type="InterPro" id="IPR000219">
    <property type="entry name" value="DH_dom"/>
</dbReference>
<dbReference type="Pfam" id="PF08736">
    <property type="entry name" value="FA"/>
    <property type="match status" value="1"/>
</dbReference>
<dbReference type="OrthoDB" id="9990815at2759"/>
<dbReference type="InterPro" id="IPR001849">
    <property type="entry name" value="PH_domain"/>
</dbReference>
<dbReference type="SMART" id="SM00233">
    <property type="entry name" value="PH"/>
    <property type="match status" value="2"/>
</dbReference>
<dbReference type="GO" id="GO:0005085">
    <property type="term" value="F:guanyl-nucleotide exchange factor activity"/>
    <property type="evidence" value="ECO:0007669"/>
    <property type="project" value="InterPro"/>
</dbReference>
<dbReference type="Pfam" id="PF00621">
    <property type="entry name" value="RhoGEF"/>
    <property type="match status" value="1"/>
</dbReference>
<reference evidence="6" key="1">
    <citation type="submission" date="2019-08" db="EMBL/GenBank/DDBJ databases">
        <title>The genome of the North American firefly Photinus pyralis.</title>
        <authorList>
            <consortium name="Photinus pyralis genome working group"/>
            <person name="Fallon T.R."/>
            <person name="Sander Lower S.E."/>
            <person name="Weng J.-K."/>
        </authorList>
    </citation>
    <scope>NUCLEOTIDE SEQUENCE</scope>
    <source>
        <strain evidence="6">TRF0915ILg1</strain>
        <tissue evidence="6">Whole body</tissue>
    </source>
</reference>
<feature type="coiled-coil region" evidence="1">
    <location>
        <begin position="712"/>
        <end position="739"/>
    </location>
</feature>
<feature type="domain" description="PH" evidence="3">
    <location>
        <begin position="636"/>
        <end position="731"/>
    </location>
</feature>
<feature type="domain" description="DH" evidence="4">
    <location>
        <begin position="420"/>
        <end position="607"/>
    </location>
</feature>
<dbReference type="SUPFAM" id="SSF48065">
    <property type="entry name" value="DBL homology domain (DH-domain)"/>
    <property type="match status" value="1"/>
</dbReference>
<feature type="compositionally biased region" description="Polar residues" evidence="2">
    <location>
        <begin position="248"/>
        <end position="262"/>
    </location>
</feature>
<dbReference type="InterPro" id="IPR019748">
    <property type="entry name" value="FERM_central"/>
</dbReference>
<evidence type="ECO:0000259" key="5">
    <source>
        <dbReference type="PROSITE" id="PS50057"/>
    </source>
</evidence>
<dbReference type="InterPro" id="IPR018980">
    <property type="entry name" value="FERM_PH-like_C"/>
</dbReference>
<dbReference type="SMART" id="SM00325">
    <property type="entry name" value="RhoGEF"/>
    <property type="match status" value="1"/>
</dbReference>
<comment type="caution">
    <text evidence="6">The sequence shown here is derived from an EMBL/GenBank/DDBJ whole genome shotgun (WGS) entry which is preliminary data.</text>
</comment>
<dbReference type="Pfam" id="PF09380">
    <property type="entry name" value="FERM_C"/>
    <property type="match status" value="1"/>
</dbReference>
<dbReference type="SUPFAM" id="SSF47031">
    <property type="entry name" value="Second domain of FERM"/>
    <property type="match status" value="1"/>
</dbReference>
<feature type="region of interest" description="Disordered" evidence="2">
    <location>
        <begin position="320"/>
        <end position="341"/>
    </location>
</feature>
<organism evidence="6 7">
    <name type="scientific">Ignelater luminosus</name>
    <name type="common">Cucubano</name>
    <name type="synonym">Pyrophorus luminosus</name>
    <dbReference type="NCBI Taxonomy" id="2038154"/>
    <lineage>
        <taxon>Eukaryota</taxon>
        <taxon>Metazoa</taxon>
        <taxon>Ecdysozoa</taxon>
        <taxon>Arthropoda</taxon>
        <taxon>Hexapoda</taxon>
        <taxon>Insecta</taxon>
        <taxon>Pterygota</taxon>
        <taxon>Neoptera</taxon>
        <taxon>Endopterygota</taxon>
        <taxon>Coleoptera</taxon>
        <taxon>Polyphaga</taxon>
        <taxon>Elateriformia</taxon>
        <taxon>Elateroidea</taxon>
        <taxon>Elateridae</taxon>
        <taxon>Agrypninae</taxon>
        <taxon>Pyrophorini</taxon>
        <taxon>Ignelater</taxon>
    </lineage>
</organism>
<dbReference type="Pfam" id="PF00373">
    <property type="entry name" value="FERM_M"/>
    <property type="match status" value="1"/>
</dbReference>
<evidence type="ECO:0000259" key="4">
    <source>
        <dbReference type="PROSITE" id="PS50010"/>
    </source>
</evidence>
<dbReference type="Gene3D" id="1.20.80.10">
    <property type="match status" value="1"/>
</dbReference>
<dbReference type="FunFam" id="2.30.29.30:FF:000002">
    <property type="entry name" value="Band 4.1-like protein 5 isoform 1"/>
    <property type="match status" value="1"/>
</dbReference>
<keyword evidence="7" id="KW-1185">Reference proteome</keyword>
<dbReference type="InterPro" id="IPR051835">
    <property type="entry name" value="RAC1-GEF"/>
</dbReference>
<evidence type="ECO:0000313" key="7">
    <source>
        <dbReference type="Proteomes" id="UP000801492"/>
    </source>
</evidence>
<sequence length="916" mass="103938">MERRIMENHKKHAGQSPAEADLNLLETARRCELYGMKMHPAKDHENVPLNLAVAHMGIVVFQNYTKINTFSWAKIRKISFKRKRFLIKLHPEGYGYYKDIVEFFFEGRNECKNFWKKCVENHGFFRCSSVKTVSRHKTRVLSRGSSFRYSGRTQKQIVEFVRDNYVKRQAFQRSASFRHSSAHSSATNMHTSTVGNSISAHPLLPLADSTLSVGASKLSASLGSMDVTTETPASPTTKSVCRPQGTAISWTSVPDTRPTTLFAQTTTSPSPPLTTQSASPVTSATMSPQHMQYEDQIQGYNNNSSLPVAVLAAVHRDDTGSATKVDNNKNVSENNNSLYATSTPNARVVNGHATDNIFNRTKTNLSPTKTEEISPVRNLSKEQYLNSLNANTTSNGTNTTTIIADIEGEVRKKTRFMSDKSYYIAKEILMTELTYKKDLDVINVWFRDEVAKDEPDECALLLTLIAPLAQAHGLLIKDLEQRLQNWEGRGGPRAVTGRIADVLLTHLPPLLPIYEEYLDGHIFVLERLDSAFKQNSRFEQLYRDFETQKVCYLPFTTFVLKPLHRLLQYQTLLQRLLKHYGSNHPDRADCLTASDMLKDLMQPVLETLAHSENLATICELQRDIVGFDNLLQMDRKFIRHGCLLKHSRKGYQQRMFFLFSDILLYTSRSQVTLQFKVHGHMPLRGVLLEEPDGELASYGFIIYGGNRALTVAANSQEEKDRWKEDMQNAIQQARDKTDAKITYLSLKSCSSSDEIVDQCGTDVGTQTKSSSQRSNTTVHVCWHRNTSISMQDQLIAVENQLSGYLLRKFKSSNGWQKLWVVFTSFCLFFYKGCIDEFPLASLPLLGYTVGPPAPEDNIGKDFVFKLQYKNHVYFFRAESEYTYNRWMEVIGSATQCKAKRKQALVNENSIETSPDN</sequence>
<dbReference type="InterPro" id="IPR041788">
    <property type="entry name" value="FARP1/FARP2/FRMD7_FERM_C"/>
</dbReference>
<dbReference type="CDD" id="cd00160">
    <property type="entry name" value="RhoGEF"/>
    <property type="match status" value="1"/>
</dbReference>
<dbReference type="CDD" id="cd13193">
    <property type="entry name" value="FERM_C_FARP1-like"/>
    <property type="match status" value="1"/>
</dbReference>
<dbReference type="Gene3D" id="2.30.29.30">
    <property type="entry name" value="Pleckstrin-homology domain (PH domain)/Phosphotyrosine-binding domain (PTB)"/>
    <property type="match status" value="3"/>
</dbReference>
<dbReference type="Pfam" id="PF00169">
    <property type="entry name" value="PH"/>
    <property type="match status" value="2"/>
</dbReference>
<feature type="domain" description="PH" evidence="3">
    <location>
        <begin position="798"/>
        <end position="895"/>
    </location>
</feature>
<dbReference type="AlphaFoldDB" id="A0A8K0GIE6"/>
<evidence type="ECO:0008006" key="8">
    <source>
        <dbReference type="Google" id="ProtNLM"/>
    </source>
</evidence>
<dbReference type="CDD" id="cd01220">
    <property type="entry name" value="PH1_FARP1-like"/>
    <property type="match status" value="1"/>
</dbReference>